<evidence type="ECO:0000313" key="3">
    <source>
        <dbReference type="Proteomes" id="UP000515369"/>
    </source>
</evidence>
<dbReference type="EMBL" id="CP059732">
    <property type="protein sequence ID" value="QMW01602.1"/>
    <property type="molecule type" value="Genomic_DNA"/>
</dbReference>
<reference evidence="2 3" key="1">
    <citation type="submission" date="2020-07" db="EMBL/GenBank/DDBJ databases">
        <title>Spirosoma foliorum sp. nov., isolated from the leaves on the Nejang mountain Korea, Republic of.</title>
        <authorList>
            <person name="Ho H."/>
            <person name="Lee Y.-J."/>
            <person name="Nurcahyanto D.-A."/>
            <person name="Kim S.-G."/>
        </authorList>
    </citation>
    <scope>NUCLEOTIDE SEQUENCE [LARGE SCALE GENOMIC DNA]</scope>
    <source>
        <strain evidence="2 3">PL0136</strain>
    </source>
</reference>
<feature type="chain" id="PRO_5028804403" evidence="1">
    <location>
        <begin position="22"/>
        <end position="353"/>
    </location>
</feature>
<accession>A0A7G5GRW0</accession>
<name>A0A7G5GRW0_9BACT</name>
<keyword evidence="1" id="KW-0732">Signal</keyword>
<protein>
    <submittedName>
        <fullName evidence="2">T9SS type A sorting domain-containing protein</fullName>
    </submittedName>
</protein>
<dbReference type="RefSeq" id="WP_182458883.1">
    <property type="nucleotide sequence ID" value="NZ_CP059732.1"/>
</dbReference>
<dbReference type="NCBIfam" id="TIGR04183">
    <property type="entry name" value="Por_Secre_tail"/>
    <property type="match status" value="1"/>
</dbReference>
<gene>
    <name evidence="2" type="ORF">H3H32_27145</name>
</gene>
<dbReference type="InterPro" id="IPR026444">
    <property type="entry name" value="Secre_tail"/>
</dbReference>
<dbReference type="AlphaFoldDB" id="A0A7G5GRW0"/>
<proteinExistence type="predicted"/>
<evidence type="ECO:0000256" key="1">
    <source>
        <dbReference type="SAM" id="SignalP"/>
    </source>
</evidence>
<evidence type="ECO:0000313" key="2">
    <source>
        <dbReference type="EMBL" id="QMW01602.1"/>
    </source>
</evidence>
<feature type="signal peptide" evidence="1">
    <location>
        <begin position="1"/>
        <end position="21"/>
    </location>
</feature>
<dbReference type="KEGG" id="sfol:H3H32_27145"/>
<keyword evidence="3" id="KW-1185">Reference proteome</keyword>
<organism evidence="2 3">
    <name type="scientific">Spirosoma foliorum</name>
    <dbReference type="NCBI Taxonomy" id="2710596"/>
    <lineage>
        <taxon>Bacteria</taxon>
        <taxon>Pseudomonadati</taxon>
        <taxon>Bacteroidota</taxon>
        <taxon>Cytophagia</taxon>
        <taxon>Cytophagales</taxon>
        <taxon>Cytophagaceae</taxon>
        <taxon>Spirosoma</taxon>
    </lineage>
</organism>
<sequence>MIRKLLLIVLLGMCSGYAAFAQDPYVTVPVINPNPIATSQAGSITVTFGNSTTATAEIPQSATATFTVNLPPNIGATGTAITLPVGATYNSANLVVTQGAFNSGSGTIITVKSSLGPIPVGAAYNLVISIVGVNPTVFDANVLANAVGTGIGTNNTTNDNRSATISVTGPMPVALVSFSAKAQEDHTVSLAWTTSLETNNKGFLVERSKDLKAFEKVGEVTELGANSTGLKNYNLADLTPFQGTSYYRLTQIDLDGKTTVFQDKIVSVVLRDGAYGVFPNPVISDQQFRLSLDEPETAQISFYGADGRVLPFQKVGVESGSLLLKVTGKLSTGVYILTVGERGLTRKHRLVVE</sequence>
<dbReference type="Proteomes" id="UP000515369">
    <property type="component" value="Chromosome"/>
</dbReference>